<evidence type="ECO:0000313" key="3">
    <source>
        <dbReference type="EMBL" id="MCW1926249.1"/>
    </source>
</evidence>
<feature type="transmembrane region" description="Helical" evidence="2">
    <location>
        <begin position="80"/>
        <end position="103"/>
    </location>
</feature>
<gene>
    <name evidence="3" type="ORF">OKA05_27090</name>
</gene>
<comment type="caution">
    <text evidence="3">The sequence shown here is derived from an EMBL/GenBank/DDBJ whole genome shotgun (WGS) entry which is preliminary data.</text>
</comment>
<proteinExistence type="predicted"/>
<feature type="region of interest" description="Disordered" evidence="1">
    <location>
        <begin position="251"/>
        <end position="273"/>
    </location>
</feature>
<evidence type="ECO:0000256" key="2">
    <source>
        <dbReference type="SAM" id="Phobius"/>
    </source>
</evidence>
<feature type="transmembrane region" description="Helical" evidence="2">
    <location>
        <begin position="18"/>
        <end position="39"/>
    </location>
</feature>
<feature type="transmembrane region" description="Helical" evidence="2">
    <location>
        <begin position="45"/>
        <end position="68"/>
    </location>
</feature>
<name>A0ABT3GRU8_9BACT</name>
<dbReference type="RefSeq" id="WP_264490357.1">
    <property type="nucleotide sequence ID" value="NZ_JAPDDT010000023.1"/>
</dbReference>
<evidence type="ECO:0000313" key="4">
    <source>
        <dbReference type="Proteomes" id="UP001320876"/>
    </source>
</evidence>
<keyword evidence="4" id="KW-1185">Reference proteome</keyword>
<dbReference type="EMBL" id="JAPDDT010000023">
    <property type="protein sequence ID" value="MCW1926249.1"/>
    <property type="molecule type" value="Genomic_DNA"/>
</dbReference>
<reference evidence="3 4" key="1">
    <citation type="submission" date="2022-10" db="EMBL/GenBank/DDBJ databases">
        <title>Luteolibacter arcticus strain CCTCC AB 2014275, whole genome shotgun sequencing project.</title>
        <authorList>
            <person name="Zhao G."/>
            <person name="Shen L."/>
        </authorList>
    </citation>
    <scope>NUCLEOTIDE SEQUENCE [LARGE SCALE GENOMIC DNA]</scope>
    <source>
        <strain evidence="3 4">CCTCC AB 2014275</strain>
    </source>
</reference>
<keyword evidence="2" id="KW-0812">Transmembrane</keyword>
<keyword evidence="2" id="KW-1133">Transmembrane helix</keyword>
<accession>A0ABT3GRU8</accession>
<evidence type="ECO:0000256" key="1">
    <source>
        <dbReference type="SAM" id="MobiDB-lite"/>
    </source>
</evidence>
<sequence>MKADDAMHRVPLPIDLHVLYLGVIISLLLVGLVSVVTFAPGQSLFGPILFAMLPHFIVLEPMVVTKALDLKRRASGAARYFIVNNILVLLFASTCGLLVFAMLSPVSKRERRLPAITYPPVAVEENSVVAFLNRIVIPKVEISDAEVEEAFDFARSLASKHDPDQLGGVSMIIGSSRHAGEEDDAAVPDAEAGERKINYTAENIRYLDLLAEIARQGRMDAYLTSVAIIVIPEGQQPFPNAKAAEGEIWKTLRSTPAAPRKPVSPADGERPAR</sequence>
<dbReference type="Proteomes" id="UP001320876">
    <property type="component" value="Unassembled WGS sequence"/>
</dbReference>
<protein>
    <submittedName>
        <fullName evidence="3">Uncharacterized protein</fullName>
    </submittedName>
</protein>
<keyword evidence="2" id="KW-0472">Membrane</keyword>
<organism evidence="3 4">
    <name type="scientific">Luteolibacter arcticus</name>
    <dbReference type="NCBI Taxonomy" id="1581411"/>
    <lineage>
        <taxon>Bacteria</taxon>
        <taxon>Pseudomonadati</taxon>
        <taxon>Verrucomicrobiota</taxon>
        <taxon>Verrucomicrobiia</taxon>
        <taxon>Verrucomicrobiales</taxon>
        <taxon>Verrucomicrobiaceae</taxon>
        <taxon>Luteolibacter</taxon>
    </lineage>
</organism>